<gene>
    <name evidence="1" type="ORF">DOV67_25690</name>
</gene>
<comment type="caution">
    <text evidence="1">The sequence shown here is derived from an EMBL/GenBank/DDBJ whole genome shotgun (WGS) entry which is preliminary data.</text>
</comment>
<organism evidence="1">
    <name type="scientific">Salmonella enterica subsp. enterica serovar Java</name>
    <dbReference type="NCBI Taxonomy" id="224729"/>
    <lineage>
        <taxon>Bacteria</taxon>
        <taxon>Pseudomonadati</taxon>
        <taxon>Pseudomonadota</taxon>
        <taxon>Gammaproteobacteria</taxon>
        <taxon>Enterobacterales</taxon>
        <taxon>Enterobacteriaceae</taxon>
        <taxon>Salmonella</taxon>
    </lineage>
</organism>
<sequence>MIQPGEYLDQRITAGLDVPTKFDQNRLQKLPFNDVWFDASPGVTVSSPLPKMGVIPPAFMPVMRKAWAKRPK</sequence>
<dbReference type="Proteomes" id="UP000839708">
    <property type="component" value="Unassembled WGS sequence"/>
</dbReference>
<reference evidence="1" key="1">
    <citation type="submission" date="2018-06" db="EMBL/GenBank/DDBJ databases">
        <authorList>
            <person name="Ashton P.M."/>
            <person name="Dallman T."/>
            <person name="Nair S."/>
            <person name="De Pinna E."/>
            <person name="Peters T."/>
            <person name="Grant K."/>
        </authorList>
    </citation>
    <scope>NUCLEOTIDE SEQUENCE [LARGE SCALE GENOMIC DNA]</scope>
    <source>
        <strain evidence="1">498895</strain>
    </source>
</reference>
<dbReference type="EMBL" id="AAGTQF010000114">
    <property type="protein sequence ID" value="EBR8574874.1"/>
    <property type="molecule type" value="Genomic_DNA"/>
</dbReference>
<proteinExistence type="predicted"/>
<accession>A0A5U8KCE8</accession>
<name>A0A5U8KCE8_SALEB</name>
<evidence type="ECO:0000313" key="1">
    <source>
        <dbReference type="EMBL" id="EBR8574874.1"/>
    </source>
</evidence>
<protein>
    <submittedName>
        <fullName evidence="1">Uncharacterized protein</fullName>
    </submittedName>
</protein>
<dbReference type="AlphaFoldDB" id="A0A5U8KCE8"/>